<proteinExistence type="predicted"/>
<protein>
    <submittedName>
        <fullName evidence="1">Uncharacterized protein</fullName>
    </submittedName>
</protein>
<dbReference type="Proteomes" id="UP000726737">
    <property type="component" value="Unassembled WGS sequence"/>
</dbReference>
<dbReference type="AlphaFoldDB" id="A0A9P6U2C6"/>
<dbReference type="EMBL" id="JAAAJA010000255">
    <property type="protein sequence ID" value="KAG0257525.1"/>
    <property type="molecule type" value="Genomic_DNA"/>
</dbReference>
<name>A0A9P6U2C6_9FUNG</name>
<comment type="caution">
    <text evidence="1">The sequence shown here is derived from an EMBL/GenBank/DDBJ whole genome shotgun (WGS) entry which is preliminary data.</text>
</comment>
<reference evidence="1" key="1">
    <citation type="journal article" date="2020" name="Fungal Divers.">
        <title>Resolving the Mortierellaceae phylogeny through synthesis of multi-gene phylogenetics and phylogenomics.</title>
        <authorList>
            <person name="Vandepol N."/>
            <person name="Liber J."/>
            <person name="Desiro A."/>
            <person name="Na H."/>
            <person name="Kennedy M."/>
            <person name="Barry K."/>
            <person name="Grigoriev I.V."/>
            <person name="Miller A.N."/>
            <person name="O'Donnell K."/>
            <person name="Stajich J.E."/>
            <person name="Bonito G."/>
        </authorList>
    </citation>
    <scope>NUCLEOTIDE SEQUENCE</scope>
    <source>
        <strain evidence="1">KOD948</strain>
    </source>
</reference>
<evidence type="ECO:0000313" key="2">
    <source>
        <dbReference type="Proteomes" id="UP000726737"/>
    </source>
</evidence>
<keyword evidence="2" id="KW-1185">Reference proteome</keyword>
<accession>A0A9P6U2C6</accession>
<gene>
    <name evidence="1" type="ORF">BG011_003911</name>
</gene>
<evidence type="ECO:0000313" key="1">
    <source>
        <dbReference type="EMBL" id="KAG0257525.1"/>
    </source>
</evidence>
<organism evidence="1 2">
    <name type="scientific">Mortierella polycephala</name>
    <dbReference type="NCBI Taxonomy" id="41804"/>
    <lineage>
        <taxon>Eukaryota</taxon>
        <taxon>Fungi</taxon>
        <taxon>Fungi incertae sedis</taxon>
        <taxon>Mucoromycota</taxon>
        <taxon>Mortierellomycotina</taxon>
        <taxon>Mortierellomycetes</taxon>
        <taxon>Mortierellales</taxon>
        <taxon>Mortierellaceae</taxon>
        <taxon>Mortierella</taxon>
    </lineage>
</organism>
<sequence length="71" mass="8121">MTSRSKDDIVPDYNETLIRWHYDIDLFSGVSSQKNGFDHSCLGYLWHDILPTGPADVPGKDSAHYRQWPGI</sequence>